<name>A0ABP0PRP7_9DINO</name>
<keyword evidence="4" id="KW-0456">Lyase</keyword>
<dbReference type="EMBL" id="CAXAMN010023533">
    <property type="protein sequence ID" value="CAK9078262.1"/>
    <property type="molecule type" value="Genomic_DNA"/>
</dbReference>
<proteinExistence type="predicted"/>
<dbReference type="InterPro" id="IPR003265">
    <property type="entry name" value="HhH-GPD_domain"/>
</dbReference>
<keyword evidence="1" id="KW-0227">DNA damage</keyword>
<keyword evidence="3" id="KW-0234">DNA repair</keyword>
<dbReference type="SUPFAM" id="SSF48150">
    <property type="entry name" value="DNA-glycosylase"/>
    <property type="match status" value="1"/>
</dbReference>
<gene>
    <name evidence="7" type="ORF">CCMP2556_LOCUS38572</name>
</gene>
<sequence>MEEHIELIKELRKDRSAPVDSMGVRAIHNTSKDSYETLVALILSTRTKDSATYETIQVLRHHGLTPLNILKTPALTLTSLLAKVNHRNRKASYLREMSEMLMNNFGGRVPDQEWQLRKLKGVGEKSALLYLQTVTGKVTGIAVDAHLHSIANWLSWVETKRPHQTRKKLEQRLPRTLWGPINPLVVGFGQELAREKQKILHKCLRSSNPSLALQMLCACGMDVRKQLRQQHTSCFPEAFSCLRLAKGGMEVEDEILRHLKWTAEGGDLKLGHQTFPSIIWKTSAGKDLSWGIVLPNLHESGLMKGHTIVKPTSCCQLELSLP</sequence>
<dbReference type="Gene3D" id="1.10.340.30">
    <property type="entry name" value="Hypothetical protein, domain 2"/>
    <property type="match status" value="1"/>
</dbReference>
<dbReference type="CDD" id="cd00056">
    <property type="entry name" value="ENDO3c"/>
    <property type="match status" value="1"/>
</dbReference>
<dbReference type="InterPro" id="IPR023170">
    <property type="entry name" value="HhH_base_excis_C"/>
</dbReference>
<evidence type="ECO:0000256" key="1">
    <source>
        <dbReference type="ARBA" id="ARBA00022763"/>
    </source>
</evidence>
<keyword evidence="2" id="KW-0378">Hydrolase</keyword>
<evidence type="ECO:0000256" key="4">
    <source>
        <dbReference type="ARBA" id="ARBA00023239"/>
    </source>
</evidence>
<protein>
    <recommendedName>
        <fullName evidence="6">HhH-GPD domain-containing protein</fullName>
    </recommendedName>
</protein>
<dbReference type="PANTHER" id="PTHR43286">
    <property type="entry name" value="ENDONUCLEASE III-LIKE PROTEIN 1"/>
    <property type="match status" value="1"/>
</dbReference>
<dbReference type="Pfam" id="PF00730">
    <property type="entry name" value="HhH-GPD"/>
    <property type="match status" value="1"/>
</dbReference>
<feature type="domain" description="HhH-GPD" evidence="6">
    <location>
        <begin position="43"/>
        <end position="191"/>
    </location>
</feature>
<evidence type="ECO:0000256" key="3">
    <source>
        <dbReference type="ARBA" id="ARBA00023204"/>
    </source>
</evidence>
<keyword evidence="5" id="KW-0326">Glycosidase</keyword>
<organism evidence="7 8">
    <name type="scientific">Durusdinium trenchii</name>
    <dbReference type="NCBI Taxonomy" id="1381693"/>
    <lineage>
        <taxon>Eukaryota</taxon>
        <taxon>Sar</taxon>
        <taxon>Alveolata</taxon>
        <taxon>Dinophyceae</taxon>
        <taxon>Suessiales</taxon>
        <taxon>Symbiodiniaceae</taxon>
        <taxon>Durusdinium</taxon>
    </lineage>
</organism>
<dbReference type="Gene3D" id="1.10.1670.10">
    <property type="entry name" value="Helix-hairpin-Helix base-excision DNA repair enzymes (C-terminal)"/>
    <property type="match status" value="1"/>
</dbReference>
<evidence type="ECO:0000313" key="7">
    <source>
        <dbReference type="EMBL" id="CAK9078262.1"/>
    </source>
</evidence>
<evidence type="ECO:0000259" key="6">
    <source>
        <dbReference type="SMART" id="SM00478"/>
    </source>
</evidence>
<accession>A0ABP0PRP7</accession>
<dbReference type="Proteomes" id="UP001642484">
    <property type="component" value="Unassembled WGS sequence"/>
</dbReference>
<dbReference type="PANTHER" id="PTHR43286:SF1">
    <property type="entry name" value="ENDONUCLEASE III-LIKE PROTEIN 1"/>
    <property type="match status" value="1"/>
</dbReference>
<dbReference type="InterPro" id="IPR011257">
    <property type="entry name" value="DNA_glycosylase"/>
</dbReference>
<evidence type="ECO:0000256" key="2">
    <source>
        <dbReference type="ARBA" id="ARBA00022801"/>
    </source>
</evidence>
<evidence type="ECO:0000313" key="8">
    <source>
        <dbReference type="Proteomes" id="UP001642484"/>
    </source>
</evidence>
<comment type="caution">
    <text evidence="7">The sequence shown here is derived from an EMBL/GenBank/DDBJ whole genome shotgun (WGS) entry which is preliminary data.</text>
</comment>
<dbReference type="SMART" id="SM00478">
    <property type="entry name" value="ENDO3c"/>
    <property type="match status" value="1"/>
</dbReference>
<reference evidence="7 8" key="1">
    <citation type="submission" date="2024-02" db="EMBL/GenBank/DDBJ databases">
        <authorList>
            <person name="Chen Y."/>
            <person name="Shah S."/>
            <person name="Dougan E. K."/>
            <person name="Thang M."/>
            <person name="Chan C."/>
        </authorList>
    </citation>
    <scope>NUCLEOTIDE SEQUENCE [LARGE SCALE GENOMIC DNA]</scope>
</reference>
<keyword evidence="8" id="KW-1185">Reference proteome</keyword>
<evidence type="ECO:0000256" key="5">
    <source>
        <dbReference type="ARBA" id="ARBA00023295"/>
    </source>
</evidence>